<accession>A0A2C6DRS0</accession>
<dbReference type="EMBL" id="PDDX01000001">
    <property type="protein sequence ID" value="PHI31155.1"/>
    <property type="molecule type" value="Genomic_DNA"/>
</dbReference>
<organism evidence="1 2">
    <name type="scientific">Budvicia aquatica</name>
    <dbReference type="NCBI Taxonomy" id="82979"/>
    <lineage>
        <taxon>Bacteria</taxon>
        <taxon>Pseudomonadati</taxon>
        <taxon>Pseudomonadota</taxon>
        <taxon>Gammaproteobacteria</taxon>
        <taxon>Enterobacterales</taxon>
        <taxon>Budviciaceae</taxon>
        <taxon>Budvicia</taxon>
    </lineage>
</organism>
<dbReference type="OrthoDB" id="6477802at2"/>
<proteinExistence type="predicted"/>
<dbReference type="AlphaFoldDB" id="A0A2C6DRS0"/>
<sequence length="236" mass="24607">MSDSQKIPLINSLAAFSTGLIERNNTLDGKSLPCHVTKVDGAIVTVQFDILPGIINLPEVTVPVFGPEYIRYPIQIGDKGVCVAMSVSIGAVSGLGVGLPDMNIPPALTALVFLPIGNTDWSKVDPDKVVIYGKTGVLARTESGDASITIEPSKVTIAANSGIYLKAPNIYLNGVIHLNGPIVQDAGEMSGTTAHLIGPLTVDNDTTSGGISLMKHTHQVKDVDPGSATINSEKPS</sequence>
<reference evidence="2" key="1">
    <citation type="submission" date="2017-09" db="EMBL/GenBank/DDBJ databases">
        <title>FDA dAtabase for Regulatory Grade micrObial Sequences (FDA-ARGOS): Supporting development and validation of Infectious Disease Dx tests.</title>
        <authorList>
            <person name="Minogue T."/>
            <person name="Wolcott M."/>
            <person name="Wasieloski L."/>
            <person name="Aguilar W."/>
            <person name="Moore D."/>
            <person name="Tallon L."/>
            <person name="Sadzewicz L."/>
            <person name="Ott S."/>
            <person name="Zhao X."/>
            <person name="Nagaraj S."/>
            <person name="Vavikolanu K."/>
            <person name="Aluvathingal J."/>
            <person name="Nadendla S."/>
            <person name="Sichtig H."/>
        </authorList>
    </citation>
    <scope>NUCLEOTIDE SEQUENCE [LARGE SCALE GENOMIC DNA]</scope>
    <source>
        <strain evidence="2">FDAARGOS_387</strain>
    </source>
</reference>
<keyword evidence="2" id="KW-1185">Reference proteome</keyword>
<protein>
    <submittedName>
        <fullName evidence="1">Phage baseplate protein</fullName>
    </submittedName>
</protein>
<comment type="caution">
    <text evidence="1">The sequence shown here is derived from an EMBL/GenBank/DDBJ whole genome shotgun (WGS) entry which is preliminary data.</text>
</comment>
<name>A0A2C6DRS0_9GAMM</name>
<gene>
    <name evidence="1" type="ORF">CRN84_18325</name>
</gene>
<dbReference type="Proteomes" id="UP000224974">
    <property type="component" value="Unassembled WGS sequence"/>
</dbReference>
<evidence type="ECO:0000313" key="1">
    <source>
        <dbReference type="EMBL" id="PHI31155.1"/>
    </source>
</evidence>
<dbReference type="RefSeq" id="WP_029095746.1">
    <property type="nucleotide sequence ID" value="NZ_PDDX01000001.1"/>
</dbReference>
<dbReference type="STRING" id="1111728.GCA_000427805_03716"/>
<evidence type="ECO:0000313" key="2">
    <source>
        <dbReference type="Proteomes" id="UP000224974"/>
    </source>
</evidence>